<keyword evidence="1" id="KW-0175">Coiled coil</keyword>
<dbReference type="Proteomes" id="UP001070352">
    <property type="component" value="Unassembled WGS sequence"/>
</dbReference>
<accession>A0A9Q4HBK6</accession>
<gene>
    <name evidence="3" type="ORF">MOC45_21120</name>
</gene>
<reference evidence="3" key="1">
    <citation type="submission" date="2022-02" db="EMBL/GenBank/DDBJ databases">
        <title>Crop Bioprotection Bacillus Genome Sequencing.</title>
        <authorList>
            <person name="Dunlap C."/>
        </authorList>
    </citation>
    <scope>NUCLEOTIDE SEQUENCE</scope>
    <source>
        <strain evidence="3">M18B4</strain>
    </source>
</reference>
<dbReference type="EMBL" id="JALANJ010000053">
    <property type="protein sequence ID" value="MCY8123045.1"/>
    <property type="molecule type" value="Genomic_DNA"/>
</dbReference>
<feature type="coiled-coil region" evidence="1">
    <location>
        <begin position="89"/>
        <end position="116"/>
    </location>
</feature>
<sequence length="262" mass="31169">MDFNFNLKDKKFWLKVIAAILLIPFVLNMTLFQFTTRFTYQGGDWLSFWGSYLGGFSSGIIALIVALATIREDRKKYSYDLVIKQLPVMVRIKMELEKIINNIDRATRVKKDNEELPLFSEDYEFLYMADVELIDKEKWDSLDKIQDIDLQVKLLELRQFYETFSDSLRYDMVANKNNLDWKKRDLNLKRKQAVTIMSPVEEHSLMAEIAELGREIDYYRQIREQCFKELEEGYSDKIEQLLKELLSAMNEIKQEKKNFEEG</sequence>
<evidence type="ECO:0000313" key="3">
    <source>
        <dbReference type="EMBL" id="MCY8123045.1"/>
    </source>
</evidence>
<proteinExistence type="predicted"/>
<keyword evidence="2" id="KW-0472">Membrane</keyword>
<dbReference type="AlphaFoldDB" id="A0A9Q4HBK6"/>
<organism evidence="3 4">
    <name type="scientific">Bacillus spizizenii</name>
    <name type="common">Bacillus subtilis subsp. spizizenii</name>
    <dbReference type="NCBI Taxonomy" id="96241"/>
    <lineage>
        <taxon>Bacteria</taxon>
        <taxon>Bacillati</taxon>
        <taxon>Bacillota</taxon>
        <taxon>Bacilli</taxon>
        <taxon>Bacillales</taxon>
        <taxon>Bacillaceae</taxon>
        <taxon>Bacillus</taxon>
    </lineage>
</organism>
<feature type="transmembrane region" description="Helical" evidence="2">
    <location>
        <begin position="12"/>
        <end position="34"/>
    </location>
</feature>
<evidence type="ECO:0000256" key="2">
    <source>
        <dbReference type="SAM" id="Phobius"/>
    </source>
</evidence>
<keyword evidence="2" id="KW-0812">Transmembrane</keyword>
<feature type="coiled-coil region" evidence="1">
    <location>
        <begin position="231"/>
        <end position="262"/>
    </location>
</feature>
<evidence type="ECO:0000256" key="1">
    <source>
        <dbReference type="SAM" id="Coils"/>
    </source>
</evidence>
<keyword evidence="2" id="KW-1133">Transmembrane helix</keyword>
<feature type="transmembrane region" description="Helical" evidence="2">
    <location>
        <begin position="46"/>
        <end position="70"/>
    </location>
</feature>
<comment type="caution">
    <text evidence="3">The sequence shown here is derived from an EMBL/GenBank/DDBJ whole genome shotgun (WGS) entry which is preliminary data.</text>
</comment>
<name>A0A9Q4HBK6_BACSC</name>
<evidence type="ECO:0000313" key="4">
    <source>
        <dbReference type="Proteomes" id="UP001070352"/>
    </source>
</evidence>
<protein>
    <submittedName>
        <fullName evidence="3">Uncharacterized protein</fullName>
    </submittedName>
</protein>